<sequence length="161" mass="17332">MRRMTSIPRPAADAADARVDASTSAASSRSRRASAGSEVREQDPHSGREARGGSKVWEGDPHGVPVLVPIRARDAHGRGNGSLESRPWIPIRTQRMTSIPRPAADVADARVDASTSAASSRSRWASADREIAIPVVPTVRVVITFTKSVPLIEPEEFFTID</sequence>
<organism evidence="2">
    <name type="scientific">Zea mays</name>
    <name type="common">Maize</name>
    <dbReference type="NCBI Taxonomy" id="4577"/>
    <lineage>
        <taxon>Eukaryota</taxon>
        <taxon>Viridiplantae</taxon>
        <taxon>Streptophyta</taxon>
        <taxon>Embryophyta</taxon>
        <taxon>Tracheophyta</taxon>
        <taxon>Spermatophyta</taxon>
        <taxon>Magnoliopsida</taxon>
        <taxon>Liliopsida</taxon>
        <taxon>Poales</taxon>
        <taxon>Poaceae</taxon>
        <taxon>PACMAD clade</taxon>
        <taxon>Panicoideae</taxon>
        <taxon>Andropogonodae</taxon>
        <taxon>Andropogoneae</taxon>
        <taxon>Tripsacinae</taxon>
        <taxon>Zea</taxon>
    </lineage>
</organism>
<accession>A0A1D6QLT1</accession>
<protein>
    <submittedName>
        <fullName evidence="2">Uncharacterized protein</fullName>
    </submittedName>
</protein>
<dbReference type="EMBL" id="CM000780">
    <property type="protein sequence ID" value="AQK58641.1"/>
    <property type="molecule type" value="Genomic_DNA"/>
</dbReference>
<evidence type="ECO:0000313" key="2">
    <source>
        <dbReference type="EMBL" id="AQK58641.1"/>
    </source>
</evidence>
<evidence type="ECO:0000256" key="1">
    <source>
        <dbReference type="SAM" id="MobiDB-lite"/>
    </source>
</evidence>
<reference evidence="2" key="1">
    <citation type="submission" date="2015-12" db="EMBL/GenBank/DDBJ databases">
        <title>Update maize B73 reference genome by single molecule sequencing technologies.</title>
        <authorList>
            <consortium name="Maize Genome Sequencing Project"/>
            <person name="Ware D."/>
        </authorList>
    </citation>
    <scope>NUCLEOTIDE SEQUENCE</scope>
    <source>
        <tissue evidence="2">Seedling</tissue>
    </source>
</reference>
<gene>
    <name evidence="2" type="ORF">ZEAMMB73_Zm00001d053064</name>
</gene>
<dbReference type="AlphaFoldDB" id="A0A1D6QLT1"/>
<name>A0A1D6QLT1_MAIZE</name>
<dbReference type="PaxDb" id="4577-GRMZM2G389939_P01"/>
<dbReference type="ExpressionAtlas" id="A0A1D6QLT1">
    <property type="expression patterns" value="baseline and differential"/>
</dbReference>
<proteinExistence type="predicted"/>
<feature type="compositionally biased region" description="Basic and acidic residues" evidence="1">
    <location>
        <begin position="38"/>
        <end position="61"/>
    </location>
</feature>
<feature type="region of interest" description="Disordered" evidence="1">
    <location>
        <begin position="1"/>
        <end position="94"/>
    </location>
</feature>